<evidence type="ECO:0000313" key="3">
    <source>
        <dbReference type="EMBL" id="SDI91055.1"/>
    </source>
</evidence>
<dbReference type="InterPro" id="IPR058323">
    <property type="entry name" value="DUF8010"/>
</dbReference>
<reference evidence="3 4" key="1">
    <citation type="submission" date="2016-10" db="EMBL/GenBank/DDBJ databases">
        <authorList>
            <person name="de Groot N.N."/>
        </authorList>
    </citation>
    <scope>NUCLEOTIDE SEQUENCE [LARGE SCALE GENOMIC DNA]</scope>
    <source>
        <strain evidence="3 4">NP_1H</strain>
    </source>
</reference>
<dbReference type="Proteomes" id="UP000199258">
    <property type="component" value="Unassembled WGS sequence"/>
</dbReference>
<evidence type="ECO:0000313" key="4">
    <source>
        <dbReference type="Proteomes" id="UP000199258"/>
    </source>
</evidence>
<gene>
    <name evidence="3" type="ORF">SAMN04488693_1336</name>
</gene>
<dbReference type="OrthoDB" id="4801220at2"/>
<dbReference type="Pfam" id="PF26572">
    <property type="entry name" value="DUF8185"/>
    <property type="match status" value="1"/>
</dbReference>
<feature type="domain" description="DUF8185" evidence="2">
    <location>
        <begin position="118"/>
        <end position="221"/>
    </location>
</feature>
<organism evidence="3 4">
    <name type="scientific">Arthrobacter subterraneus</name>
    <dbReference type="NCBI Taxonomy" id="335973"/>
    <lineage>
        <taxon>Bacteria</taxon>
        <taxon>Bacillati</taxon>
        <taxon>Actinomycetota</taxon>
        <taxon>Actinomycetes</taxon>
        <taxon>Micrococcales</taxon>
        <taxon>Micrococcaceae</taxon>
        <taxon>Arthrobacter</taxon>
    </lineage>
</organism>
<evidence type="ECO:0000259" key="2">
    <source>
        <dbReference type="Pfam" id="PF26572"/>
    </source>
</evidence>
<dbReference type="AlphaFoldDB" id="A0A1G8PFI5"/>
<accession>A0A1G8PFI5</accession>
<name>A0A1G8PFI5_9MICC</name>
<sequence length="223" mass="23194">MPERSTTATELILAEPQVMLDLRTYVGRARAAQDGAVRLQALGGVLAAYVCILAPRVLGEALPTVLGLRVMPLGEPAQLDTTVALSSVSDRLARMGEYDVVLPVPPTTVTEIWAGVLPPRSGWESQGRVSTDVLLASATQGIRDVAESVPQSPGAIVVNNARGIIWSRPIDGAPANLPAGAAFGAFALGFLSPGGQAGIFTNGRWTRLSTAGGHVLVRRAAVL</sequence>
<dbReference type="RefSeq" id="WP_026544990.1">
    <property type="nucleotide sequence ID" value="NZ_FNDT01000033.1"/>
</dbReference>
<feature type="domain" description="DUF8010" evidence="1">
    <location>
        <begin position="7"/>
        <end position="110"/>
    </location>
</feature>
<dbReference type="InterPro" id="IPR058498">
    <property type="entry name" value="DUF8185"/>
</dbReference>
<dbReference type="Pfam" id="PF26035">
    <property type="entry name" value="DUF8010"/>
    <property type="match status" value="1"/>
</dbReference>
<protein>
    <submittedName>
        <fullName evidence="3">Uncharacterized protein</fullName>
    </submittedName>
</protein>
<evidence type="ECO:0000259" key="1">
    <source>
        <dbReference type="Pfam" id="PF26035"/>
    </source>
</evidence>
<dbReference type="STRING" id="335973.SAMN04488693_1336"/>
<proteinExistence type="predicted"/>
<keyword evidence="4" id="KW-1185">Reference proteome</keyword>
<dbReference type="EMBL" id="FNDT01000033">
    <property type="protein sequence ID" value="SDI91055.1"/>
    <property type="molecule type" value="Genomic_DNA"/>
</dbReference>